<dbReference type="InterPro" id="IPR050313">
    <property type="entry name" value="Carb_Metab_HTH_regulators"/>
</dbReference>
<reference evidence="1 2" key="1">
    <citation type="submission" date="2018-06" db="EMBL/GenBank/DDBJ databases">
        <authorList>
            <consortium name="Pathogen Informatics"/>
            <person name="Doyle S."/>
        </authorList>
    </citation>
    <scope>NUCLEOTIDE SEQUENCE [LARGE SCALE GENOMIC DNA]</scope>
    <source>
        <strain evidence="1 2">NCTC10738</strain>
    </source>
</reference>
<dbReference type="Proteomes" id="UP000254069">
    <property type="component" value="Unassembled WGS sequence"/>
</dbReference>
<dbReference type="PANTHER" id="PTHR30363:SF28">
    <property type="entry name" value="TRANSCRIPTIONAL REGULATORY PROTEIN-RELATED"/>
    <property type="match status" value="1"/>
</dbReference>
<evidence type="ECO:0000313" key="2">
    <source>
        <dbReference type="Proteomes" id="UP000254069"/>
    </source>
</evidence>
<organism evidence="1 2">
    <name type="scientific">Shewanella algae</name>
    <dbReference type="NCBI Taxonomy" id="38313"/>
    <lineage>
        <taxon>Bacteria</taxon>
        <taxon>Pseudomonadati</taxon>
        <taxon>Pseudomonadota</taxon>
        <taxon>Gammaproteobacteria</taxon>
        <taxon>Alteromonadales</taxon>
        <taxon>Shewanellaceae</taxon>
        <taxon>Shewanella</taxon>
    </lineage>
</organism>
<protein>
    <submittedName>
        <fullName evidence="1">Iron-sulfur cluster biosynthesis transcriptional regulator SufR</fullName>
    </submittedName>
</protein>
<dbReference type="Gene3D" id="1.10.10.10">
    <property type="entry name" value="Winged helix-like DNA-binding domain superfamily/Winged helix DNA-binding domain"/>
    <property type="match status" value="1"/>
</dbReference>
<proteinExistence type="predicted"/>
<dbReference type="RefSeq" id="WP_071238576.1">
    <property type="nucleotide sequence ID" value="NZ_CP068228.1"/>
</dbReference>
<dbReference type="EMBL" id="UGYO01000001">
    <property type="protein sequence ID" value="SUI52001.1"/>
    <property type="molecule type" value="Genomic_DNA"/>
</dbReference>
<evidence type="ECO:0000313" key="1">
    <source>
        <dbReference type="EMBL" id="SUI52001.1"/>
    </source>
</evidence>
<sequence length="212" mass="23646">MKTTDKIVDILKLNGAQTAQSLAAELGLTSMGVRQHLQALEAEGLVRTEDRAEGRGRPARYWTLTEQSRSLFADRHDELSLQLITSVRQVFGDEGLDKLISHREQQSLESYSSQMATAASLADKLECLAEIRSREGYMAQIEADCTGFWLLENHCPICAAATSCQNFCRSELALFRQLLGPEVEVSRREHILDGSRRCAYRIEAKGALNDAQ</sequence>
<dbReference type="CDD" id="cd00090">
    <property type="entry name" value="HTH_ARSR"/>
    <property type="match status" value="1"/>
</dbReference>
<dbReference type="InterPro" id="IPR011991">
    <property type="entry name" value="ArsR-like_HTH"/>
</dbReference>
<dbReference type="PANTHER" id="PTHR30363">
    <property type="entry name" value="HTH-TYPE TRANSCRIPTIONAL REGULATOR SRLR-RELATED"/>
    <property type="match status" value="1"/>
</dbReference>
<dbReference type="SUPFAM" id="SSF46785">
    <property type="entry name" value="Winged helix' DNA-binding domain"/>
    <property type="match status" value="1"/>
</dbReference>
<keyword evidence="2" id="KW-1185">Reference proteome</keyword>
<dbReference type="GO" id="GO:0006355">
    <property type="term" value="P:regulation of DNA-templated transcription"/>
    <property type="evidence" value="ECO:0007669"/>
    <property type="project" value="UniProtKB-ARBA"/>
</dbReference>
<dbReference type="AlphaFoldDB" id="A0A379YZA8"/>
<gene>
    <name evidence="1" type="ORF">NCTC10738_00680</name>
</gene>
<dbReference type="Pfam" id="PF13412">
    <property type="entry name" value="HTH_24"/>
    <property type="match status" value="1"/>
</dbReference>
<name>A0A379YZA8_9GAMM</name>
<dbReference type="InterPro" id="IPR036388">
    <property type="entry name" value="WH-like_DNA-bd_sf"/>
</dbReference>
<accession>A0A379YZA8</accession>
<dbReference type="InterPro" id="IPR036390">
    <property type="entry name" value="WH_DNA-bd_sf"/>
</dbReference>